<organism evidence="3 4">
    <name type="scientific">Apiospora aurea</name>
    <dbReference type="NCBI Taxonomy" id="335848"/>
    <lineage>
        <taxon>Eukaryota</taxon>
        <taxon>Fungi</taxon>
        <taxon>Dikarya</taxon>
        <taxon>Ascomycota</taxon>
        <taxon>Pezizomycotina</taxon>
        <taxon>Sordariomycetes</taxon>
        <taxon>Xylariomycetidae</taxon>
        <taxon>Amphisphaeriales</taxon>
        <taxon>Apiosporaceae</taxon>
        <taxon>Apiospora</taxon>
    </lineage>
</organism>
<name>A0ABR1QA30_9PEZI</name>
<feature type="domain" description="Myb-like" evidence="1">
    <location>
        <begin position="27"/>
        <end position="66"/>
    </location>
</feature>
<dbReference type="InterPro" id="IPR009057">
    <property type="entry name" value="Homeodomain-like_sf"/>
</dbReference>
<evidence type="ECO:0008006" key="5">
    <source>
        <dbReference type="Google" id="ProtNLM"/>
    </source>
</evidence>
<dbReference type="EMBL" id="JAQQWE010000006">
    <property type="protein sequence ID" value="KAK7949373.1"/>
    <property type="molecule type" value="Genomic_DNA"/>
</dbReference>
<accession>A0ABR1QA30</accession>
<dbReference type="GeneID" id="92079543"/>
<evidence type="ECO:0000313" key="4">
    <source>
        <dbReference type="Proteomes" id="UP001391051"/>
    </source>
</evidence>
<dbReference type="CDD" id="cd00167">
    <property type="entry name" value="SANT"/>
    <property type="match status" value="1"/>
</dbReference>
<feature type="domain" description="HTH myb-type" evidence="2">
    <location>
        <begin position="27"/>
        <end position="66"/>
    </location>
</feature>
<reference evidence="3 4" key="1">
    <citation type="submission" date="2023-01" db="EMBL/GenBank/DDBJ databases">
        <title>Analysis of 21 Apiospora genomes using comparative genomics revels a genus with tremendous synthesis potential of carbohydrate active enzymes and secondary metabolites.</title>
        <authorList>
            <person name="Sorensen T."/>
        </authorList>
    </citation>
    <scope>NUCLEOTIDE SEQUENCE [LARGE SCALE GENOMIC DNA]</scope>
    <source>
        <strain evidence="3 4">CBS 24483</strain>
    </source>
</reference>
<sequence>MEQPPDSIIPNVVAPTPAAPARVAMTGAWSPAEDDRLTAAVSTHGTRWTNVAADVLTRTGEQCAKR</sequence>
<dbReference type="RefSeq" id="XP_066698879.1">
    <property type="nucleotide sequence ID" value="XM_066846481.1"/>
</dbReference>
<dbReference type="Pfam" id="PF00249">
    <property type="entry name" value="Myb_DNA-binding"/>
    <property type="match status" value="1"/>
</dbReference>
<dbReference type="PROSITE" id="PS51294">
    <property type="entry name" value="HTH_MYB"/>
    <property type="match status" value="1"/>
</dbReference>
<dbReference type="InterPro" id="IPR001005">
    <property type="entry name" value="SANT/Myb"/>
</dbReference>
<comment type="caution">
    <text evidence="3">The sequence shown here is derived from an EMBL/GenBank/DDBJ whole genome shotgun (WGS) entry which is preliminary data.</text>
</comment>
<dbReference type="SMART" id="SM00717">
    <property type="entry name" value="SANT"/>
    <property type="match status" value="1"/>
</dbReference>
<dbReference type="SUPFAM" id="SSF46689">
    <property type="entry name" value="Homeodomain-like"/>
    <property type="match status" value="1"/>
</dbReference>
<keyword evidence="4" id="KW-1185">Reference proteome</keyword>
<protein>
    <recommendedName>
        <fullName evidence="5">Myb-like domain-containing protein</fullName>
    </recommendedName>
</protein>
<evidence type="ECO:0000313" key="3">
    <source>
        <dbReference type="EMBL" id="KAK7949373.1"/>
    </source>
</evidence>
<evidence type="ECO:0000259" key="2">
    <source>
        <dbReference type="PROSITE" id="PS51294"/>
    </source>
</evidence>
<dbReference type="InterPro" id="IPR017930">
    <property type="entry name" value="Myb_dom"/>
</dbReference>
<evidence type="ECO:0000259" key="1">
    <source>
        <dbReference type="PROSITE" id="PS50090"/>
    </source>
</evidence>
<gene>
    <name evidence="3" type="ORF">PG986_010259</name>
</gene>
<dbReference type="PROSITE" id="PS50090">
    <property type="entry name" value="MYB_LIKE"/>
    <property type="match status" value="1"/>
</dbReference>
<dbReference type="Proteomes" id="UP001391051">
    <property type="component" value="Unassembled WGS sequence"/>
</dbReference>
<dbReference type="Gene3D" id="1.10.10.60">
    <property type="entry name" value="Homeodomain-like"/>
    <property type="match status" value="1"/>
</dbReference>
<proteinExistence type="predicted"/>